<evidence type="ECO:0000256" key="1">
    <source>
        <dbReference type="ARBA" id="ARBA00003198"/>
    </source>
</evidence>
<protein>
    <submittedName>
        <fullName evidence="17">Cation/H(+) antiporter 15</fullName>
    </submittedName>
</protein>
<dbReference type="InterPro" id="IPR038770">
    <property type="entry name" value="Na+/solute_symporter_sf"/>
</dbReference>
<reference evidence="17" key="1">
    <citation type="journal article" date="2023" name="Nat. Commun.">
        <title>Diploid and tetraploid genomes of Acorus and the evolution of monocots.</title>
        <authorList>
            <person name="Ma L."/>
            <person name="Liu K.W."/>
            <person name="Li Z."/>
            <person name="Hsiao Y.Y."/>
            <person name="Qi Y."/>
            <person name="Fu T."/>
            <person name="Tang G.D."/>
            <person name="Zhang D."/>
            <person name="Sun W.H."/>
            <person name="Liu D.K."/>
            <person name="Li Y."/>
            <person name="Chen G.Z."/>
            <person name="Liu X.D."/>
            <person name="Liao X.Y."/>
            <person name="Jiang Y.T."/>
            <person name="Yu X."/>
            <person name="Hao Y."/>
            <person name="Huang J."/>
            <person name="Zhao X.W."/>
            <person name="Ke S."/>
            <person name="Chen Y.Y."/>
            <person name="Wu W.L."/>
            <person name="Hsu J.L."/>
            <person name="Lin Y.F."/>
            <person name="Huang M.D."/>
            <person name="Li C.Y."/>
            <person name="Huang L."/>
            <person name="Wang Z.W."/>
            <person name="Zhao X."/>
            <person name="Zhong W.Y."/>
            <person name="Peng D.H."/>
            <person name="Ahmad S."/>
            <person name="Lan S."/>
            <person name="Zhang J.S."/>
            <person name="Tsai W.C."/>
            <person name="Van de Peer Y."/>
            <person name="Liu Z.J."/>
        </authorList>
    </citation>
    <scope>NUCLEOTIDE SEQUENCE</scope>
    <source>
        <strain evidence="17">SCP</strain>
    </source>
</reference>
<feature type="transmembrane region" description="Helical" evidence="13">
    <location>
        <begin position="75"/>
        <end position="92"/>
    </location>
</feature>
<keyword evidence="10 13" id="KW-0472">Membrane</keyword>
<feature type="domain" description="Cation/H(+) antiporter central" evidence="15">
    <location>
        <begin position="521"/>
        <end position="654"/>
    </location>
</feature>
<feature type="transmembrane region" description="Helical" evidence="13">
    <location>
        <begin position="355"/>
        <end position="377"/>
    </location>
</feature>
<dbReference type="Proteomes" id="UP001179952">
    <property type="component" value="Unassembled WGS sequence"/>
</dbReference>
<evidence type="ECO:0000256" key="11">
    <source>
        <dbReference type="ARBA" id="ARBA00038341"/>
    </source>
</evidence>
<proteinExistence type="inferred from homology"/>
<keyword evidence="4" id="KW-0813">Transport</keyword>
<evidence type="ECO:0000256" key="8">
    <source>
        <dbReference type="ARBA" id="ARBA00022989"/>
    </source>
</evidence>
<gene>
    <name evidence="17" type="ORF">QJS04_geneDACA010694</name>
</gene>
<evidence type="ECO:0000313" key="17">
    <source>
        <dbReference type="EMBL" id="KAK1265081.1"/>
    </source>
</evidence>
<dbReference type="InterPro" id="IPR057290">
    <property type="entry name" value="CHX17_C"/>
</dbReference>
<keyword evidence="5" id="KW-0633">Potassium transport</keyword>
<dbReference type="GO" id="GO:0006813">
    <property type="term" value="P:potassium ion transport"/>
    <property type="evidence" value="ECO:0007669"/>
    <property type="project" value="UniProtKB-KW"/>
</dbReference>
<feature type="transmembrane region" description="Helical" evidence="13">
    <location>
        <begin position="175"/>
        <end position="196"/>
    </location>
</feature>
<evidence type="ECO:0000256" key="6">
    <source>
        <dbReference type="ARBA" id="ARBA00022692"/>
    </source>
</evidence>
<feature type="transmembrane region" description="Helical" evidence="13">
    <location>
        <begin position="243"/>
        <end position="264"/>
    </location>
</feature>
<feature type="transmembrane region" description="Helical" evidence="13">
    <location>
        <begin position="423"/>
        <end position="443"/>
    </location>
</feature>
<feature type="transmembrane region" description="Helical" evidence="13">
    <location>
        <begin position="302"/>
        <end position="322"/>
    </location>
</feature>
<evidence type="ECO:0000256" key="10">
    <source>
        <dbReference type="ARBA" id="ARBA00023136"/>
    </source>
</evidence>
<comment type="subcellular location">
    <subcellularLocation>
        <location evidence="3">Membrane</location>
        <topology evidence="3">Multi-pass membrane protein</topology>
    </subcellularLocation>
    <subcellularLocation>
        <location evidence="2">Plastid</location>
        <location evidence="2">Chloroplast envelope</location>
    </subcellularLocation>
</comment>
<dbReference type="InterPro" id="IPR057291">
    <property type="entry name" value="CHX17_2nd"/>
</dbReference>
<dbReference type="Pfam" id="PF00999">
    <property type="entry name" value="Na_H_Exchanger"/>
    <property type="match status" value="1"/>
</dbReference>
<evidence type="ECO:0000259" key="14">
    <source>
        <dbReference type="Pfam" id="PF00999"/>
    </source>
</evidence>
<evidence type="ECO:0000259" key="15">
    <source>
        <dbReference type="Pfam" id="PF23256"/>
    </source>
</evidence>
<feature type="transmembrane region" description="Helical" evidence="13">
    <location>
        <begin position="44"/>
        <end position="63"/>
    </location>
</feature>
<keyword evidence="18" id="KW-1185">Reference proteome</keyword>
<feature type="transmembrane region" description="Helical" evidence="13">
    <location>
        <begin position="276"/>
        <end position="296"/>
    </location>
</feature>
<keyword evidence="8 13" id="KW-1133">Transmembrane helix</keyword>
<evidence type="ECO:0000256" key="5">
    <source>
        <dbReference type="ARBA" id="ARBA00022538"/>
    </source>
</evidence>
<dbReference type="InterPro" id="IPR006153">
    <property type="entry name" value="Cation/H_exchanger_TM"/>
</dbReference>
<feature type="compositionally biased region" description="Basic and acidic residues" evidence="12">
    <location>
        <begin position="851"/>
        <end position="862"/>
    </location>
</feature>
<reference evidence="17" key="2">
    <citation type="submission" date="2023-06" db="EMBL/GenBank/DDBJ databases">
        <authorList>
            <person name="Ma L."/>
            <person name="Liu K.-W."/>
            <person name="Li Z."/>
            <person name="Hsiao Y.-Y."/>
            <person name="Qi Y."/>
            <person name="Fu T."/>
            <person name="Tang G."/>
            <person name="Zhang D."/>
            <person name="Sun W.-H."/>
            <person name="Liu D.-K."/>
            <person name="Li Y."/>
            <person name="Chen G.-Z."/>
            <person name="Liu X.-D."/>
            <person name="Liao X.-Y."/>
            <person name="Jiang Y.-T."/>
            <person name="Yu X."/>
            <person name="Hao Y."/>
            <person name="Huang J."/>
            <person name="Zhao X.-W."/>
            <person name="Ke S."/>
            <person name="Chen Y.-Y."/>
            <person name="Wu W.-L."/>
            <person name="Hsu J.-L."/>
            <person name="Lin Y.-F."/>
            <person name="Huang M.-D."/>
            <person name="Li C.-Y."/>
            <person name="Huang L."/>
            <person name="Wang Z.-W."/>
            <person name="Zhao X."/>
            <person name="Zhong W.-Y."/>
            <person name="Peng D.-H."/>
            <person name="Ahmad S."/>
            <person name="Lan S."/>
            <person name="Zhang J.-S."/>
            <person name="Tsai W.-C."/>
            <person name="Van De Peer Y."/>
            <person name="Liu Z.-J."/>
        </authorList>
    </citation>
    <scope>NUCLEOTIDE SEQUENCE</scope>
    <source>
        <strain evidence="17">SCP</strain>
        <tissue evidence="17">Leaves</tissue>
    </source>
</reference>
<feature type="domain" description="Cation/H(+) antiporter C-terminal" evidence="16">
    <location>
        <begin position="678"/>
        <end position="827"/>
    </location>
</feature>
<dbReference type="PANTHER" id="PTHR32468:SF30">
    <property type="entry name" value="OS12G0109150 PROTEIN"/>
    <property type="match status" value="1"/>
</dbReference>
<comment type="similarity">
    <text evidence="11">Belongs to the monovalent cation:proton antiporter 2 (CPA2) transporter (TC 2.A.37) family. CHX (TC 2.A.37.4) subfamily.</text>
</comment>
<feature type="transmembrane region" description="Helical" evidence="13">
    <location>
        <begin position="389"/>
        <end position="411"/>
    </location>
</feature>
<dbReference type="GO" id="GO:0012505">
    <property type="term" value="C:endomembrane system"/>
    <property type="evidence" value="ECO:0007669"/>
    <property type="project" value="TreeGrafter"/>
</dbReference>
<dbReference type="GO" id="GO:0009941">
    <property type="term" value="C:chloroplast envelope"/>
    <property type="evidence" value="ECO:0007669"/>
    <property type="project" value="UniProtKB-SubCell"/>
</dbReference>
<dbReference type="Pfam" id="PF23259">
    <property type="entry name" value="CHX17_C"/>
    <property type="match status" value="1"/>
</dbReference>
<evidence type="ECO:0000259" key="16">
    <source>
        <dbReference type="Pfam" id="PF23259"/>
    </source>
</evidence>
<evidence type="ECO:0000256" key="12">
    <source>
        <dbReference type="SAM" id="MobiDB-lite"/>
    </source>
</evidence>
<dbReference type="Pfam" id="PF23256">
    <property type="entry name" value="CHX17_2nd"/>
    <property type="match status" value="1"/>
</dbReference>
<comment type="function">
    <text evidence="1">May function as sodium-coupled metabolite transporter across the chloroplast envelope.</text>
</comment>
<feature type="transmembrane region" description="Helical" evidence="13">
    <location>
        <begin position="140"/>
        <end position="163"/>
    </location>
</feature>
<evidence type="ECO:0000256" key="2">
    <source>
        <dbReference type="ARBA" id="ARBA00004119"/>
    </source>
</evidence>
<keyword evidence="6 13" id="KW-0812">Transmembrane</keyword>
<feature type="transmembrane region" description="Helical" evidence="13">
    <location>
        <begin position="329"/>
        <end position="349"/>
    </location>
</feature>
<feature type="domain" description="Cation/H+ exchanger transmembrane" evidence="14">
    <location>
        <begin position="57"/>
        <end position="439"/>
    </location>
</feature>
<dbReference type="EMBL" id="JAUJYN010000008">
    <property type="protein sequence ID" value="KAK1265081.1"/>
    <property type="molecule type" value="Genomic_DNA"/>
</dbReference>
<dbReference type="Gene3D" id="1.20.1530.20">
    <property type="match status" value="1"/>
</dbReference>
<dbReference type="PANTHER" id="PTHR32468">
    <property type="entry name" value="CATION/H + ANTIPORTER"/>
    <property type="match status" value="1"/>
</dbReference>
<dbReference type="GO" id="GO:0016020">
    <property type="term" value="C:membrane"/>
    <property type="evidence" value="ECO:0007669"/>
    <property type="project" value="UniProtKB-SubCell"/>
</dbReference>
<comment type="caution">
    <text evidence="17">The sequence shown here is derived from an EMBL/GenBank/DDBJ whole genome shotgun (WGS) entry which is preliminary data.</text>
</comment>
<feature type="transmembrane region" description="Helical" evidence="13">
    <location>
        <begin position="208"/>
        <end position="231"/>
    </location>
</feature>
<feature type="region of interest" description="Disordered" evidence="12">
    <location>
        <begin position="829"/>
        <end position="862"/>
    </location>
</feature>
<evidence type="ECO:0000256" key="7">
    <source>
        <dbReference type="ARBA" id="ARBA00022958"/>
    </source>
</evidence>
<feature type="transmembrane region" description="Helical" evidence="13">
    <location>
        <begin position="112"/>
        <end position="133"/>
    </location>
</feature>
<keyword evidence="7" id="KW-0630">Potassium</keyword>
<evidence type="ECO:0000256" key="4">
    <source>
        <dbReference type="ARBA" id="ARBA00022448"/>
    </source>
</evidence>
<evidence type="ECO:0000256" key="3">
    <source>
        <dbReference type="ARBA" id="ARBA00004141"/>
    </source>
</evidence>
<evidence type="ECO:0000313" key="18">
    <source>
        <dbReference type="Proteomes" id="UP001179952"/>
    </source>
</evidence>
<name>A0AAV9ALR4_ACOGR</name>
<dbReference type="GO" id="GO:0015297">
    <property type="term" value="F:antiporter activity"/>
    <property type="evidence" value="ECO:0007669"/>
    <property type="project" value="InterPro"/>
</dbReference>
<dbReference type="GO" id="GO:0006885">
    <property type="term" value="P:regulation of pH"/>
    <property type="evidence" value="ECO:0007669"/>
    <property type="project" value="TreeGrafter"/>
</dbReference>
<evidence type="ECO:0000256" key="13">
    <source>
        <dbReference type="SAM" id="Phobius"/>
    </source>
</evidence>
<keyword evidence="9" id="KW-0406">Ion transport</keyword>
<organism evidence="17 18">
    <name type="scientific">Acorus gramineus</name>
    <name type="common">Dwarf sweet flag</name>
    <dbReference type="NCBI Taxonomy" id="55184"/>
    <lineage>
        <taxon>Eukaryota</taxon>
        <taxon>Viridiplantae</taxon>
        <taxon>Streptophyta</taxon>
        <taxon>Embryophyta</taxon>
        <taxon>Tracheophyta</taxon>
        <taxon>Spermatophyta</taxon>
        <taxon>Magnoliopsida</taxon>
        <taxon>Liliopsida</taxon>
        <taxon>Acoraceae</taxon>
        <taxon>Acorus</taxon>
    </lineage>
</organism>
<dbReference type="AlphaFoldDB" id="A0AAV9ALR4"/>
<sequence>MSRVYHALPGGGPNVFNQDSQVVCMPVSKTNSNGVFLGDDPLQFTLPLLLLQVSLIFFTTRLTHFFLKHLGQPRFVSQIITGLILGPSAMSTRLDFLKNIFRPQSRLPLENLSLFGVVLYLFKLGVMTDLGMLRRSGRRAIAIGLLGTLISFLLVTLICFFLRHSLPSDLHQGYFLLLVTSRMSLTSFPVTTIALQELKLLNSELGRLALSATLVSDMHSWVLSALATALFLGATARTPTVGLLSFLTFASILAFIVLIARPAVIWIVRRAPEGHALGEGSCIGVLLLALFCGFVSESIGQHVAFVPFILGLALPGASALSVTLERIDCVLSGLLIPIYMVVAGLRTGVEPGQAHIWWYLELIVIVCFVGKLVGTIIPSVYCRMSLRDAFSLGLILNIKGIIEIVTINQWSYNGRISTESYSVMVMSVMLVTGTTTPLIKAMYKPSRKYIVYKGRTIQNSKKNGELGVLACVHTEDDVPSVIGLLRTITASPPISLSSTPSLATTISSSSSSEGGVGAHALCVYLLHLIPLAGRAAPVLHAYRRSLSSSSSGSDHIVSAFRNFERRTRASAGWGLVSVTPYVAIAPHATMHDDVCQLALDKGVPLVVVPFHRNTASAGSPNLAVRAMNRKVLAYAPCSVGILVSHCGRRGGGGATEITPRAATLVNACSIGPFRVTRVGMLFIGGADDREGLALASRMAGNYRVELTVVRFLPPEQWRGVANKEARIDAETLAEFRLAHDDNERVEYTEAEVRDGEATLAAMRVMGEKGLVFDLVMVGRRRGQESTPTAGLSVWSEYPELGVFGDALASVDFGRSGIVSSILVVQQQARIRGGEETDEEEEGGGEGIGWRGEADDGFVEKPT</sequence>
<dbReference type="InterPro" id="IPR050794">
    <property type="entry name" value="CPA2_transporter"/>
</dbReference>
<dbReference type="GO" id="GO:1902600">
    <property type="term" value="P:proton transmembrane transport"/>
    <property type="evidence" value="ECO:0007669"/>
    <property type="project" value="InterPro"/>
</dbReference>
<evidence type="ECO:0000256" key="9">
    <source>
        <dbReference type="ARBA" id="ARBA00023065"/>
    </source>
</evidence>
<accession>A0AAV9ALR4</accession>